<organism evidence="2">
    <name type="scientific">Rhizophora mucronata</name>
    <name type="common">Asiatic mangrove</name>
    <dbReference type="NCBI Taxonomy" id="61149"/>
    <lineage>
        <taxon>Eukaryota</taxon>
        <taxon>Viridiplantae</taxon>
        <taxon>Streptophyta</taxon>
        <taxon>Embryophyta</taxon>
        <taxon>Tracheophyta</taxon>
        <taxon>Spermatophyta</taxon>
        <taxon>Magnoliopsida</taxon>
        <taxon>eudicotyledons</taxon>
        <taxon>Gunneridae</taxon>
        <taxon>Pentapetalae</taxon>
        <taxon>rosids</taxon>
        <taxon>fabids</taxon>
        <taxon>Malpighiales</taxon>
        <taxon>Rhizophoraceae</taxon>
        <taxon>Rhizophora</taxon>
    </lineage>
</organism>
<feature type="chain" id="PRO_5015147537" description="Secreted protein" evidence="1">
    <location>
        <begin position="31"/>
        <end position="74"/>
    </location>
</feature>
<keyword evidence="1" id="KW-0732">Signal</keyword>
<dbReference type="AlphaFoldDB" id="A0A2P2JQK3"/>
<dbReference type="EMBL" id="GGEC01015249">
    <property type="protein sequence ID" value="MBW95732.1"/>
    <property type="molecule type" value="Transcribed_RNA"/>
</dbReference>
<reference evidence="2" key="1">
    <citation type="submission" date="2018-02" db="EMBL/GenBank/DDBJ databases">
        <title>Rhizophora mucronata_Transcriptome.</title>
        <authorList>
            <person name="Meera S.P."/>
            <person name="Sreeshan A."/>
            <person name="Augustine A."/>
        </authorList>
    </citation>
    <scope>NUCLEOTIDE SEQUENCE</scope>
    <source>
        <tissue evidence="2">Leaf</tissue>
    </source>
</reference>
<evidence type="ECO:0000313" key="2">
    <source>
        <dbReference type="EMBL" id="MBW95732.1"/>
    </source>
</evidence>
<protein>
    <recommendedName>
        <fullName evidence="3">Secreted protein</fullName>
    </recommendedName>
</protein>
<accession>A0A2P2JQK3</accession>
<sequence>MHSLMMQKRRFCNYLILHLSLCVQVTLVCHQCHNQLRICWKCKCRRKDHEPSRKKKKIKHQSLHWNYDEKGAQI</sequence>
<evidence type="ECO:0008006" key="3">
    <source>
        <dbReference type="Google" id="ProtNLM"/>
    </source>
</evidence>
<evidence type="ECO:0000256" key="1">
    <source>
        <dbReference type="SAM" id="SignalP"/>
    </source>
</evidence>
<feature type="signal peptide" evidence="1">
    <location>
        <begin position="1"/>
        <end position="30"/>
    </location>
</feature>
<proteinExistence type="predicted"/>
<name>A0A2P2JQK3_RHIMU</name>